<evidence type="ECO:0000259" key="5">
    <source>
        <dbReference type="Pfam" id="PF00535"/>
    </source>
</evidence>
<keyword evidence="7" id="KW-1185">Reference proteome</keyword>
<keyword evidence="2" id="KW-0328">Glycosyltransferase</keyword>
<dbReference type="OrthoDB" id="3864432at2"/>
<dbReference type="CDD" id="cd06423">
    <property type="entry name" value="CESA_like"/>
    <property type="match status" value="1"/>
</dbReference>
<comment type="similarity">
    <text evidence="1">Belongs to the glycosyltransferase 2 family.</text>
</comment>
<feature type="transmembrane region" description="Helical" evidence="4">
    <location>
        <begin position="12"/>
        <end position="38"/>
    </location>
</feature>
<comment type="caution">
    <text evidence="6">The sequence shown here is derived from an EMBL/GenBank/DDBJ whole genome shotgun (WGS) entry which is preliminary data.</text>
</comment>
<organism evidence="6 7">
    <name type="scientific">Motilibacter rhizosphaerae</name>
    <dbReference type="NCBI Taxonomy" id="598652"/>
    <lineage>
        <taxon>Bacteria</taxon>
        <taxon>Bacillati</taxon>
        <taxon>Actinomycetota</taxon>
        <taxon>Actinomycetes</taxon>
        <taxon>Motilibacterales</taxon>
        <taxon>Motilibacteraceae</taxon>
        <taxon>Motilibacter</taxon>
    </lineage>
</organism>
<keyword evidence="4" id="KW-0472">Membrane</keyword>
<dbReference type="Pfam" id="PF00535">
    <property type="entry name" value="Glycos_transf_2"/>
    <property type="match status" value="1"/>
</dbReference>
<evidence type="ECO:0000256" key="4">
    <source>
        <dbReference type="SAM" id="Phobius"/>
    </source>
</evidence>
<accession>A0A4Q7NRZ1</accession>
<dbReference type="PANTHER" id="PTHR43630">
    <property type="entry name" value="POLY-BETA-1,6-N-ACETYL-D-GLUCOSAMINE SYNTHASE"/>
    <property type="match status" value="1"/>
</dbReference>
<keyword evidence="4" id="KW-1133">Transmembrane helix</keyword>
<dbReference type="EMBL" id="SGXD01000002">
    <property type="protein sequence ID" value="RZS89866.1"/>
    <property type="molecule type" value="Genomic_DNA"/>
</dbReference>
<reference evidence="6 7" key="1">
    <citation type="submission" date="2019-02" db="EMBL/GenBank/DDBJ databases">
        <title>Genomic Encyclopedia of Type Strains, Phase IV (KMG-IV): sequencing the most valuable type-strain genomes for metagenomic binning, comparative biology and taxonomic classification.</title>
        <authorList>
            <person name="Goeker M."/>
        </authorList>
    </citation>
    <scope>NUCLEOTIDE SEQUENCE [LARGE SCALE GENOMIC DNA]</scope>
    <source>
        <strain evidence="6 7">DSM 45622</strain>
    </source>
</reference>
<dbReference type="RefSeq" id="WP_130492408.1">
    <property type="nucleotide sequence ID" value="NZ_SGXD01000002.1"/>
</dbReference>
<evidence type="ECO:0000256" key="2">
    <source>
        <dbReference type="ARBA" id="ARBA00022676"/>
    </source>
</evidence>
<name>A0A4Q7NRZ1_9ACTN</name>
<keyword evidence="4" id="KW-0812">Transmembrane</keyword>
<dbReference type="InterPro" id="IPR029044">
    <property type="entry name" value="Nucleotide-diphossugar_trans"/>
</dbReference>
<feature type="transmembrane region" description="Helical" evidence="4">
    <location>
        <begin position="392"/>
        <end position="414"/>
    </location>
</feature>
<dbReference type="Proteomes" id="UP000293638">
    <property type="component" value="Unassembled WGS sequence"/>
</dbReference>
<feature type="domain" description="Glycosyltransferase 2-like" evidence="5">
    <location>
        <begin position="66"/>
        <end position="214"/>
    </location>
</feature>
<evidence type="ECO:0000256" key="3">
    <source>
        <dbReference type="ARBA" id="ARBA00022679"/>
    </source>
</evidence>
<feature type="transmembrane region" description="Helical" evidence="4">
    <location>
        <begin position="353"/>
        <end position="386"/>
    </location>
</feature>
<dbReference type="InterPro" id="IPR001173">
    <property type="entry name" value="Glyco_trans_2-like"/>
</dbReference>
<evidence type="ECO:0000313" key="6">
    <source>
        <dbReference type="EMBL" id="RZS89866.1"/>
    </source>
</evidence>
<gene>
    <name evidence="6" type="ORF">EV189_1642</name>
</gene>
<evidence type="ECO:0000256" key="1">
    <source>
        <dbReference type="ARBA" id="ARBA00006739"/>
    </source>
</evidence>
<dbReference type="AlphaFoldDB" id="A0A4Q7NRZ1"/>
<dbReference type="PANTHER" id="PTHR43630:SF1">
    <property type="entry name" value="POLY-BETA-1,6-N-ACETYL-D-GLUCOSAMINE SYNTHASE"/>
    <property type="match status" value="1"/>
</dbReference>
<dbReference type="Gene3D" id="3.90.550.10">
    <property type="entry name" value="Spore Coat Polysaccharide Biosynthesis Protein SpsA, Chain A"/>
    <property type="match status" value="1"/>
</dbReference>
<proteinExistence type="inferred from homology"/>
<protein>
    <submittedName>
        <fullName evidence="6">Cellulose synthase/poly-beta-1,6-N-acetylglucosamine synthase-like glycosyltransferase</fullName>
    </submittedName>
</protein>
<dbReference type="SUPFAM" id="SSF53448">
    <property type="entry name" value="Nucleotide-diphospho-sugar transferases"/>
    <property type="match status" value="1"/>
</dbReference>
<keyword evidence="3 6" id="KW-0808">Transferase</keyword>
<sequence length="480" mass="52976">MSTSHDLVAHLLALLSTPVLCYFVAINTSYLLLIAVAATDVARTSRRAAFAGHEDALASPMTLPVSVLVPAYEEEAGIVEAVRALTALRYPEHEVVVVDDGSTDGTFEALRSAFDLTPLPRALPDDVPTRGRVRSVHVPSDGTTPLTVVRTTNGGRSSALNTALNAARHPLVCMVDADSILDPDSLLHVTKPFVDDPERVVVTGGSVRAVNGCGVRAGRVVEVAMPRRWIERIQVLEYLRAFMLGRAGWSRLGSLLLVSGAFGVFRRDVLVEVGGLDIDCIGEDLEVVTRIHRFQRDRGGDYRVVFVPEPVSWTEVPSSTKVLRSQRRRWHRGLWEVLSKHRRMMGNPRYGRIGLVAVPYYVVFELCAPVLELVGAVLLPVGLLVGAVNVTYAWRFLLLAYGYAVFVSLAALAIEEFSFHRYPRWRDLLVAAGAAVLENLGYRQLTAWWRLQGLWAALRGKRQVWGQMTRSGFTRPTPLP</sequence>
<dbReference type="GO" id="GO:0016757">
    <property type="term" value="F:glycosyltransferase activity"/>
    <property type="evidence" value="ECO:0007669"/>
    <property type="project" value="UniProtKB-KW"/>
</dbReference>
<evidence type="ECO:0000313" key="7">
    <source>
        <dbReference type="Proteomes" id="UP000293638"/>
    </source>
</evidence>